<comment type="caution">
    <text evidence="1">The sequence shown here is derived from an EMBL/GenBank/DDBJ whole genome shotgun (WGS) entry which is preliminary data.</text>
</comment>
<dbReference type="Proteomes" id="UP000030853">
    <property type="component" value="Unassembled WGS sequence"/>
</dbReference>
<sequence length="214" mass="23053">MDALQLSARVSKGNGKAAKRLGSIARHYRAVSPFGPLKTDSLQLLSASFTTDYGYMRAARFGQAARIGIFDATGFEVGDILVSEEEGTFYVAAMPLLQPILCVKAERLITLRRTAAHGANGGLQDYGGTTAASENTIISDWPASILLNRSGEHSPLKLPGEARSAWYGILMPAFGNLHIHTGDFVTDDGGQRYVVTGTELTDMGWRLTAMRLTT</sequence>
<accession>A0A0B1R680</accession>
<protein>
    <submittedName>
        <fullName evidence="1">Uncharacterized protein</fullName>
    </submittedName>
</protein>
<organism evidence="1 2">
    <name type="scientific">Pantoea rodasii</name>
    <dbReference type="NCBI Taxonomy" id="1076549"/>
    <lineage>
        <taxon>Bacteria</taxon>
        <taxon>Pseudomonadati</taxon>
        <taxon>Pseudomonadota</taxon>
        <taxon>Gammaproteobacteria</taxon>
        <taxon>Enterobacterales</taxon>
        <taxon>Erwiniaceae</taxon>
        <taxon>Pantoea</taxon>
    </lineage>
</organism>
<evidence type="ECO:0000313" key="1">
    <source>
        <dbReference type="EMBL" id="KHJ66600.1"/>
    </source>
</evidence>
<reference evidence="1 2" key="1">
    <citation type="submission" date="2014-11" db="EMBL/GenBank/DDBJ databases">
        <title>Genome sequencing of Pantoea rodasii ND03.</title>
        <authorList>
            <person name="Muhamad Yunos N.Y."/>
            <person name="Chan K.-G."/>
        </authorList>
    </citation>
    <scope>NUCLEOTIDE SEQUENCE [LARGE SCALE GENOMIC DNA]</scope>
    <source>
        <strain evidence="1 2">ND03</strain>
    </source>
</reference>
<dbReference type="AlphaFoldDB" id="A0A0B1R680"/>
<gene>
    <name evidence="1" type="ORF">QU24_18590</name>
</gene>
<dbReference type="EMBL" id="JTJJ01000074">
    <property type="protein sequence ID" value="KHJ66600.1"/>
    <property type="molecule type" value="Genomic_DNA"/>
</dbReference>
<evidence type="ECO:0000313" key="2">
    <source>
        <dbReference type="Proteomes" id="UP000030853"/>
    </source>
</evidence>
<proteinExistence type="predicted"/>
<name>A0A0B1R680_9GAMM</name>
<dbReference type="RefSeq" id="WP_039334048.1">
    <property type="nucleotide sequence ID" value="NZ_JTJJ01000074.1"/>
</dbReference>